<keyword evidence="3" id="KW-0378">Hydrolase</keyword>
<dbReference type="CDD" id="cd07067">
    <property type="entry name" value="HP_PGM_like"/>
    <property type="match status" value="1"/>
</dbReference>
<organism evidence="3 4">
    <name type="scientific">Nereida ignava</name>
    <dbReference type="NCBI Taxonomy" id="282199"/>
    <lineage>
        <taxon>Bacteria</taxon>
        <taxon>Pseudomonadati</taxon>
        <taxon>Pseudomonadota</taxon>
        <taxon>Alphaproteobacteria</taxon>
        <taxon>Rhodobacterales</taxon>
        <taxon>Roseobacteraceae</taxon>
        <taxon>Nereida</taxon>
    </lineage>
</organism>
<dbReference type="PANTHER" id="PTHR48100:SF59">
    <property type="entry name" value="ADENOSYLCOBALAMIN_ALPHA-RIBAZOLE PHOSPHATASE"/>
    <property type="match status" value="1"/>
</dbReference>
<dbReference type="Pfam" id="PF00300">
    <property type="entry name" value="His_Phos_1"/>
    <property type="match status" value="1"/>
</dbReference>
<feature type="binding site" evidence="2">
    <location>
        <begin position="12"/>
        <end position="19"/>
    </location>
    <ligand>
        <name>substrate</name>
    </ligand>
</feature>
<dbReference type="GO" id="GO:0016791">
    <property type="term" value="F:phosphatase activity"/>
    <property type="evidence" value="ECO:0007669"/>
    <property type="project" value="TreeGrafter"/>
</dbReference>
<dbReference type="SUPFAM" id="SSF53254">
    <property type="entry name" value="Phosphoglycerate mutase-like"/>
    <property type="match status" value="1"/>
</dbReference>
<dbReference type="Gene3D" id="3.40.50.1240">
    <property type="entry name" value="Phosphoglycerate mutase-like"/>
    <property type="match status" value="1"/>
</dbReference>
<dbReference type="SMART" id="SM00855">
    <property type="entry name" value="PGAM"/>
    <property type="match status" value="1"/>
</dbReference>
<dbReference type="EMBL" id="CVQV01000008">
    <property type="protein sequence ID" value="CRK75686.1"/>
    <property type="molecule type" value="Genomic_DNA"/>
</dbReference>
<reference evidence="3 4" key="1">
    <citation type="submission" date="2015-04" db="EMBL/GenBank/DDBJ databases">
        <authorList>
            <person name="Syromyatnikov M.Y."/>
            <person name="Popov V.N."/>
        </authorList>
    </citation>
    <scope>NUCLEOTIDE SEQUENCE [LARGE SCALE GENOMIC DNA]</scope>
    <source>
        <strain evidence="3 4">CECT 5292</strain>
    </source>
</reference>
<dbReference type="Proteomes" id="UP000048949">
    <property type="component" value="Unassembled WGS sequence"/>
</dbReference>
<protein>
    <submittedName>
        <fullName evidence="3">Phosphoserine phosphatase 1</fullName>
        <ecNumber evidence="3">3.1.3.3</ecNumber>
    </submittedName>
</protein>
<gene>
    <name evidence="3" type="primary">pspA</name>
    <name evidence="3" type="ORF">NIG5292_01740</name>
</gene>
<dbReference type="OrthoDB" id="9781415at2"/>
<dbReference type="STRING" id="282199.GCA_001049735_01739"/>
<dbReference type="InterPro" id="IPR029033">
    <property type="entry name" value="His_PPase_superfam"/>
</dbReference>
<dbReference type="AlphaFoldDB" id="A0A0U1NLS9"/>
<evidence type="ECO:0000256" key="2">
    <source>
        <dbReference type="PIRSR" id="PIRSR613078-2"/>
    </source>
</evidence>
<evidence type="ECO:0000256" key="1">
    <source>
        <dbReference type="PIRSR" id="PIRSR613078-1"/>
    </source>
</evidence>
<accession>A0A0U1NLS9</accession>
<name>A0A0U1NLS9_9RHOB</name>
<evidence type="ECO:0000313" key="3">
    <source>
        <dbReference type="EMBL" id="CRK75686.1"/>
    </source>
</evidence>
<dbReference type="InterPro" id="IPR013078">
    <property type="entry name" value="His_Pase_superF_clade-1"/>
</dbReference>
<proteinExistence type="predicted"/>
<dbReference type="PROSITE" id="PS00175">
    <property type="entry name" value="PG_MUTASE"/>
    <property type="match status" value="1"/>
</dbReference>
<evidence type="ECO:0000313" key="4">
    <source>
        <dbReference type="Proteomes" id="UP000048949"/>
    </source>
</evidence>
<dbReference type="EC" id="3.1.3.3" evidence="3"/>
<feature type="active site" description="Tele-phosphohistidine intermediate" evidence="1">
    <location>
        <position position="13"/>
    </location>
</feature>
<dbReference type="GO" id="GO:0005737">
    <property type="term" value="C:cytoplasm"/>
    <property type="evidence" value="ECO:0007669"/>
    <property type="project" value="TreeGrafter"/>
</dbReference>
<dbReference type="InterPro" id="IPR001345">
    <property type="entry name" value="PG/BPGM_mutase_AS"/>
</dbReference>
<dbReference type="InterPro" id="IPR050275">
    <property type="entry name" value="PGM_Phosphatase"/>
</dbReference>
<dbReference type="RefSeq" id="WP_048599107.1">
    <property type="nucleotide sequence ID" value="NZ_CVPC01000008.1"/>
</dbReference>
<feature type="active site" description="Proton donor/acceptor" evidence="1">
    <location>
        <position position="87"/>
    </location>
</feature>
<feature type="binding site" evidence="2">
    <location>
        <position position="64"/>
    </location>
    <ligand>
        <name>substrate</name>
    </ligand>
</feature>
<sequence length="195" mass="20946">MNKTYPDLLIMRHGETEWNREGRMQGALDSNLTPLGRQQAAAQHAILKRIGIDGWHVLSSPQGRALQTAEIAVAGLGAIETDDRLAEITVGAWSGRLRQDCLAELPSDAVVEDTPDGALALYEYAPQGEGFEALRIRAQSLLDSLTGPTVLITHGITSRMLRAVVLGQPTENLGKLPGGQGVVYRLSGGVQTKLE</sequence>
<dbReference type="PIRSF" id="PIRSF000709">
    <property type="entry name" value="6PFK_2-Ptase"/>
    <property type="match status" value="1"/>
</dbReference>
<keyword evidence="4" id="KW-1185">Reference proteome</keyword>
<dbReference type="PANTHER" id="PTHR48100">
    <property type="entry name" value="BROAD-SPECIFICITY PHOSPHATASE YOR283W-RELATED"/>
    <property type="match status" value="1"/>
</dbReference>